<organism evidence="6 7">
    <name type="scientific">Paraburkholderia pallida</name>
    <dbReference type="NCBI Taxonomy" id="2547399"/>
    <lineage>
        <taxon>Bacteria</taxon>
        <taxon>Pseudomonadati</taxon>
        <taxon>Pseudomonadota</taxon>
        <taxon>Betaproteobacteria</taxon>
        <taxon>Burkholderiales</taxon>
        <taxon>Burkholderiaceae</taxon>
        <taxon>Paraburkholderia</taxon>
    </lineage>
</organism>
<dbReference type="SUPFAM" id="SSF47413">
    <property type="entry name" value="lambda repressor-like DNA-binding domains"/>
    <property type="match status" value="1"/>
</dbReference>
<keyword evidence="4" id="KW-0804">Transcription</keyword>
<dbReference type="Proteomes" id="UP000295727">
    <property type="component" value="Chromosome 1"/>
</dbReference>
<dbReference type="PROSITE" id="PS00356">
    <property type="entry name" value="HTH_LACI_1"/>
    <property type="match status" value="1"/>
</dbReference>
<dbReference type="OrthoDB" id="269117at2"/>
<dbReference type="PROSITE" id="PS50932">
    <property type="entry name" value="HTH_LACI_2"/>
    <property type="match status" value="1"/>
</dbReference>
<accession>A0A4P7CU70</accession>
<dbReference type="GO" id="GO:0003700">
    <property type="term" value="F:DNA-binding transcription factor activity"/>
    <property type="evidence" value="ECO:0007669"/>
    <property type="project" value="TreeGrafter"/>
</dbReference>
<evidence type="ECO:0000256" key="3">
    <source>
        <dbReference type="ARBA" id="ARBA00023125"/>
    </source>
</evidence>
<dbReference type="CDD" id="cd01392">
    <property type="entry name" value="HTH_LacI"/>
    <property type="match status" value="1"/>
</dbReference>
<dbReference type="Gene3D" id="1.10.260.40">
    <property type="entry name" value="lambda repressor-like DNA-binding domains"/>
    <property type="match status" value="1"/>
</dbReference>
<dbReference type="InterPro" id="IPR046335">
    <property type="entry name" value="LacI/GalR-like_sensor"/>
</dbReference>
<dbReference type="InterPro" id="IPR000843">
    <property type="entry name" value="HTH_LacI"/>
</dbReference>
<dbReference type="GO" id="GO:0000976">
    <property type="term" value="F:transcription cis-regulatory region binding"/>
    <property type="evidence" value="ECO:0007669"/>
    <property type="project" value="TreeGrafter"/>
</dbReference>
<dbReference type="Pfam" id="PF13377">
    <property type="entry name" value="Peripla_BP_3"/>
    <property type="match status" value="1"/>
</dbReference>
<dbReference type="AlphaFoldDB" id="A0A4P7CU70"/>
<evidence type="ECO:0000313" key="7">
    <source>
        <dbReference type="Proteomes" id="UP000295727"/>
    </source>
</evidence>
<evidence type="ECO:0000259" key="5">
    <source>
        <dbReference type="PROSITE" id="PS50932"/>
    </source>
</evidence>
<protein>
    <submittedName>
        <fullName evidence="6">LacI family DNA-binding transcriptional regulator</fullName>
    </submittedName>
</protein>
<dbReference type="InterPro" id="IPR010982">
    <property type="entry name" value="Lambda_DNA-bd_dom_sf"/>
</dbReference>
<evidence type="ECO:0000313" key="6">
    <source>
        <dbReference type="EMBL" id="QBQ97619.1"/>
    </source>
</evidence>
<dbReference type="EMBL" id="CP038148">
    <property type="protein sequence ID" value="QBQ97619.1"/>
    <property type="molecule type" value="Genomic_DNA"/>
</dbReference>
<dbReference type="PRINTS" id="PR00036">
    <property type="entry name" value="HTHLACI"/>
</dbReference>
<keyword evidence="3 6" id="KW-0238">DNA-binding</keyword>
<keyword evidence="1" id="KW-0678">Repressor</keyword>
<evidence type="ECO:0000256" key="2">
    <source>
        <dbReference type="ARBA" id="ARBA00023015"/>
    </source>
</evidence>
<dbReference type="RefSeq" id="WP_134748740.1">
    <property type="nucleotide sequence ID" value="NZ_CP038148.1"/>
</dbReference>
<keyword evidence="7" id="KW-1185">Reference proteome</keyword>
<keyword evidence="2" id="KW-0805">Transcription regulation</keyword>
<evidence type="ECO:0000256" key="1">
    <source>
        <dbReference type="ARBA" id="ARBA00022491"/>
    </source>
</evidence>
<dbReference type="KEGG" id="ppai:E1956_10820"/>
<proteinExistence type="predicted"/>
<dbReference type="Gene3D" id="3.40.50.2300">
    <property type="match status" value="2"/>
</dbReference>
<reference evidence="6 7" key="1">
    <citation type="submission" date="2019-03" db="EMBL/GenBank/DDBJ databases">
        <title>Paraburkholderia sp. 7MH5, isolated from subtropical forest soil.</title>
        <authorList>
            <person name="Gao Z.-H."/>
            <person name="Qiu L.-H."/>
        </authorList>
    </citation>
    <scope>NUCLEOTIDE SEQUENCE [LARGE SCALE GENOMIC DNA]</scope>
    <source>
        <strain evidence="6 7">7MH5</strain>
    </source>
</reference>
<dbReference type="InterPro" id="IPR028082">
    <property type="entry name" value="Peripla_BP_I"/>
</dbReference>
<dbReference type="SMART" id="SM00354">
    <property type="entry name" value="HTH_LACI"/>
    <property type="match status" value="1"/>
</dbReference>
<dbReference type="Pfam" id="PF00356">
    <property type="entry name" value="LacI"/>
    <property type="match status" value="1"/>
</dbReference>
<sequence>MATIKDVAAVAGVSFTTVSHVVNNSRPVSADVRAKVEQAIRDLNYVPSAVARSLKARSTATIGLVVPNGTNPYYAELARGVEDGCAQKGYCVFFCNSDDDPAKQRSYLRVLQEKRIDGLIVASTGDDAVLAATLGETREPIVVVDRNIEGLNADLVQIDHERGAWLATRHLLELGHSRIGCITGPVSTAVAAMRMHGFLRAMAERGVEIAPGAIVEADFSGTGGYRAAAQLLDTVRPSAIFAGNDMMGIGALRAAAERGLRVPTDCSIIGFDDIELGQFTWPALSTVGQPVRALGEMAALTLIERIGASGQERTDSTVLRRVMAPQLLPRESTAPWCGTREQATLAA</sequence>
<gene>
    <name evidence="6" type="ORF">E1956_10820</name>
</gene>
<dbReference type="PANTHER" id="PTHR30146">
    <property type="entry name" value="LACI-RELATED TRANSCRIPTIONAL REPRESSOR"/>
    <property type="match status" value="1"/>
</dbReference>
<feature type="domain" description="HTH lacI-type" evidence="5">
    <location>
        <begin position="2"/>
        <end position="56"/>
    </location>
</feature>
<evidence type="ECO:0000256" key="4">
    <source>
        <dbReference type="ARBA" id="ARBA00023163"/>
    </source>
</evidence>
<dbReference type="SUPFAM" id="SSF53822">
    <property type="entry name" value="Periplasmic binding protein-like I"/>
    <property type="match status" value="1"/>
</dbReference>
<dbReference type="PANTHER" id="PTHR30146:SF148">
    <property type="entry name" value="HTH-TYPE TRANSCRIPTIONAL REPRESSOR PURR-RELATED"/>
    <property type="match status" value="1"/>
</dbReference>
<name>A0A4P7CU70_9BURK</name>